<feature type="compositionally biased region" description="Basic and acidic residues" evidence="1">
    <location>
        <begin position="141"/>
        <end position="151"/>
    </location>
</feature>
<dbReference type="EMBL" id="VDEP01000406">
    <property type="protein sequence ID" value="KAA1088488.1"/>
    <property type="molecule type" value="Genomic_DNA"/>
</dbReference>
<evidence type="ECO:0008006" key="4">
    <source>
        <dbReference type="Google" id="ProtNLM"/>
    </source>
</evidence>
<dbReference type="Proteomes" id="UP000325313">
    <property type="component" value="Unassembled WGS sequence"/>
</dbReference>
<evidence type="ECO:0000313" key="3">
    <source>
        <dbReference type="Proteomes" id="UP000325313"/>
    </source>
</evidence>
<feature type="region of interest" description="Disordered" evidence="1">
    <location>
        <begin position="82"/>
        <end position="172"/>
    </location>
</feature>
<reference evidence="2 3" key="1">
    <citation type="submission" date="2019-05" db="EMBL/GenBank/DDBJ databases">
        <title>Emergence of the Ug99 lineage of the wheat stem rust pathogen through somatic hybridization.</title>
        <authorList>
            <person name="Li F."/>
            <person name="Upadhyaya N.M."/>
            <person name="Sperschneider J."/>
            <person name="Matny O."/>
            <person name="Nguyen-Phuc H."/>
            <person name="Mago R."/>
            <person name="Raley C."/>
            <person name="Miller M.E."/>
            <person name="Silverstein K.A.T."/>
            <person name="Henningsen E."/>
            <person name="Hirsch C.D."/>
            <person name="Visser B."/>
            <person name="Pretorius Z.A."/>
            <person name="Steffenson B.J."/>
            <person name="Schwessinger B."/>
            <person name="Dodds P.N."/>
            <person name="Figueroa M."/>
        </authorList>
    </citation>
    <scope>NUCLEOTIDE SEQUENCE [LARGE SCALE GENOMIC DNA]</scope>
    <source>
        <strain evidence="2 3">Ug99</strain>
    </source>
</reference>
<accession>A0A5B0NKH5</accession>
<evidence type="ECO:0000313" key="2">
    <source>
        <dbReference type="EMBL" id="KAA1088488.1"/>
    </source>
</evidence>
<evidence type="ECO:0000256" key="1">
    <source>
        <dbReference type="SAM" id="MobiDB-lite"/>
    </source>
</evidence>
<feature type="compositionally biased region" description="Low complexity" evidence="1">
    <location>
        <begin position="152"/>
        <end position="166"/>
    </location>
</feature>
<comment type="caution">
    <text evidence="2">The sequence shown here is derived from an EMBL/GenBank/DDBJ whole genome shotgun (WGS) entry which is preliminary data.</text>
</comment>
<protein>
    <recommendedName>
        <fullName evidence="4">V-SNARE coiled-coil homology domain-containing protein</fullName>
    </recommendedName>
</protein>
<feature type="region of interest" description="Disordered" evidence="1">
    <location>
        <begin position="198"/>
        <end position="228"/>
    </location>
</feature>
<dbReference type="AlphaFoldDB" id="A0A5B0NKH5"/>
<name>A0A5B0NKH5_PUCGR</name>
<gene>
    <name evidence="2" type="ORF">PGTUg99_030873</name>
</gene>
<sequence>MGNLSVDGSADVLEQSSSSSTTQLTTLIFGRDFIYSPALKLHNHISLPDPPRPYSSLLSAMTTNLTLNIAYWFTQLSHANEAHAGGSGTTRVTGTELDSIIPGPHRPEGKQTVPQPPRATAIRSKSFLPYQPQASRRRSHSKEYSSKDRATRTSATTSSASAGAKTQLAQNIDGLDKRSDRLRFLNERFDDMAEASNDMSNQAQGIAHQQAAKSTFSTGLSSVKSLFK</sequence>
<proteinExistence type="predicted"/>
<feature type="compositionally biased region" description="Polar residues" evidence="1">
    <location>
        <begin position="211"/>
        <end position="228"/>
    </location>
</feature>
<organism evidence="2 3">
    <name type="scientific">Puccinia graminis f. sp. tritici</name>
    <dbReference type="NCBI Taxonomy" id="56615"/>
    <lineage>
        <taxon>Eukaryota</taxon>
        <taxon>Fungi</taxon>
        <taxon>Dikarya</taxon>
        <taxon>Basidiomycota</taxon>
        <taxon>Pucciniomycotina</taxon>
        <taxon>Pucciniomycetes</taxon>
        <taxon>Pucciniales</taxon>
        <taxon>Pucciniaceae</taxon>
        <taxon>Puccinia</taxon>
    </lineage>
</organism>